<sequence length="220" mass="24018">MSLVDYTPSFISPALSPDFMAQHPSPERPLQLGVMASGSGTNFEAIAAAIASGELNARIPILIYNNPDAKVKERADLFGVKAVLLNHRDYKRREDLDAQIVETMQEYGVELVVMAGWMRIVTKVLLDAFPDRVINIHPSLLPSFRGATAVKDALAAGVKVTGCTVHIAREEVDNGPILIQAAVPVFPEDTPETLHNRIHVQEYKILPQAIAIFAAQLTIT</sequence>
<dbReference type="PANTHER" id="PTHR43369">
    <property type="entry name" value="PHOSPHORIBOSYLGLYCINAMIDE FORMYLTRANSFERASE"/>
    <property type="match status" value="1"/>
</dbReference>
<evidence type="ECO:0000259" key="5">
    <source>
        <dbReference type="Pfam" id="PF00551"/>
    </source>
</evidence>
<dbReference type="Gene3D" id="3.40.50.170">
    <property type="entry name" value="Formyl transferase, N-terminal domain"/>
    <property type="match status" value="1"/>
</dbReference>
<organism evidence="6">
    <name type="scientific">Planktothricoides sp. SpSt-374</name>
    <dbReference type="NCBI Taxonomy" id="2282167"/>
    <lineage>
        <taxon>Bacteria</taxon>
        <taxon>Bacillati</taxon>
        <taxon>Cyanobacteriota</taxon>
        <taxon>Cyanophyceae</taxon>
        <taxon>Oscillatoriophycideae</taxon>
        <taxon>Oscillatoriales</taxon>
        <taxon>Oscillatoriaceae</taxon>
        <taxon>Planktothricoides</taxon>
    </lineage>
</organism>
<feature type="binding site" evidence="4">
    <location>
        <begin position="40"/>
        <end position="42"/>
    </location>
    <ligand>
        <name>N(1)-(5-phospho-beta-D-ribosyl)glycinamide</name>
        <dbReference type="ChEBI" id="CHEBI:143788"/>
    </ligand>
</feature>
<feature type="domain" description="Formyl transferase N-terminal" evidence="5">
    <location>
        <begin position="34"/>
        <end position="210"/>
    </location>
</feature>
<dbReference type="GO" id="GO:0004644">
    <property type="term" value="F:phosphoribosylglycinamide formyltransferase activity"/>
    <property type="evidence" value="ECO:0007669"/>
    <property type="project" value="UniProtKB-UniRule"/>
</dbReference>
<dbReference type="CDD" id="cd08645">
    <property type="entry name" value="FMT_core_GART"/>
    <property type="match status" value="1"/>
</dbReference>
<evidence type="ECO:0000313" key="6">
    <source>
        <dbReference type="EMBL" id="HGF99946.1"/>
    </source>
</evidence>
<evidence type="ECO:0000256" key="2">
    <source>
        <dbReference type="ARBA" id="ARBA00022679"/>
    </source>
</evidence>
<feature type="binding site" evidence="4">
    <location>
        <begin position="118"/>
        <end position="121"/>
    </location>
    <ligand>
        <name>(6R)-10-formyltetrahydrofolate</name>
        <dbReference type="ChEBI" id="CHEBI:195366"/>
    </ligand>
</feature>
<dbReference type="GO" id="GO:0005829">
    <property type="term" value="C:cytosol"/>
    <property type="evidence" value="ECO:0007669"/>
    <property type="project" value="TreeGrafter"/>
</dbReference>
<evidence type="ECO:0000256" key="4">
    <source>
        <dbReference type="HAMAP-Rule" id="MF_01930"/>
    </source>
</evidence>
<comment type="catalytic activity">
    <reaction evidence="4">
        <text>N(1)-(5-phospho-beta-D-ribosyl)glycinamide + (6R)-10-formyltetrahydrofolate = N(2)-formyl-N(1)-(5-phospho-beta-D-ribosyl)glycinamide + (6S)-5,6,7,8-tetrahydrofolate + H(+)</text>
        <dbReference type="Rhea" id="RHEA:15053"/>
        <dbReference type="ChEBI" id="CHEBI:15378"/>
        <dbReference type="ChEBI" id="CHEBI:57453"/>
        <dbReference type="ChEBI" id="CHEBI:143788"/>
        <dbReference type="ChEBI" id="CHEBI:147286"/>
        <dbReference type="ChEBI" id="CHEBI:195366"/>
        <dbReference type="EC" id="2.1.2.2"/>
    </reaction>
</comment>
<dbReference type="EC" id="2.1.2.2" evidence="4"/>
<reference evidence="6" key="1">
    <citation type="journal article" date="2020" name="mSystems">
        <title>Genome- and Community-Level Interaction Insights into Carbon Utilization and Element Cycling Functions of Hydrothermarchaeota in Hydrothermal Sediment.</title>
        <authorList>
            <person name="Zhou Z."/>
            <person name="Liu Y."/>
            <person name="Xu W."/>
            <person name="Pan J."/>
            <person name="Luo Z.H."/>
            <person name="Li M."/>
        </authorList>
    </citation>
    <scope>NUCLEOTIDE SEQUENCE [LARGE SCALE GENOMIC DNA]</scope>
    <source>
        <strain evidence="6">SpSt-374</strain>
    </source>
</reference>
<dbReference type="InterPro" id="IPR036477">
    <property type="entry name" value="Formyl_transf_N_sf"/>
</dbReference>
<feature type="active site" description="Proton donor" evidence="4">
    <location>
        <position position="137"/>
    </location>
</feature>
<evidence type="ECO:0000256" key="1">
    <source>
        <dbReference type="ARBA" id="ARBA00005054"/>
    </source>
</evidence>
<proteinExistence type="inferred from homology"/>
<feature type="binding site" evidence="4">
    <location>
        <position position="93"/>
    </location>
    <ligand>
        <name>(6R)-10-formyltetrahydrofolate</name>
        <dbReference type="ChEBI" id="CHEBI:195366"/>
    </ligand>
</feature>
<dbReference type="HAMAP" id="MF_01930">
    <property type="entry name" value="PurN"/>
    <property type="match status" value="1"/>
</dbReference>
<feature type="site" description="Raises pKa of active site His" evidence="4">
    <location>
        <position position="173"/>
    </location>
</feature>
<protein>
    <recommendedName>
        <fullName evidence="4">Phosphoribosylglycinamide formyltransferase</fullName>
        <ecNumber evidence="4">2.1.2.2</ecNumber>
    </recommendedName>
    <alternativeName>
        <fullName evidence="4">5'-phosphoribosylglycinamide transformylase</fullName>
    </alternativeName>
    <alternativeName>
        <fullName evidence="4">GAR transformylase</fullName>
        <shortName evidence="4">GART</shortName>
    </alternativeName>
</protein>
<dbReference type="InterPro" id="IPR002376">
    <property type="entry name" value="Formyl_transf_N"/>
</dbReference>
<feature type="binding site" evidence="4">
    <location>
        <position position="135"/>
    </location>
    <ligand>
        <name>(6R)-10-formyltetrahydrofolate</name>
        <dbReference type="ChEBI" id="CHEBI:195366"/>
    </ligand>
</feature>
<dbReference type="UniPathway" id="UPA00074">
    <property type="reaction ID" value="UER00126"/>
</dbReference>
<comment type="function">
    <text evidence="4">Catalyzes the transfer of a formyl group from 10-formyltetrahydrofolate to 5-phospho-ribosyl-glycinamide (GAR), producing 5-phospho-ribosyl-N-formylglycinamide (FGAR) and tetrahydrofolate.</text>
</comment>
<dbReference type="EMBL" id="DSPX01000043">
    <property type="protein sequence ID" value="HGF99946.1"/>
    <property type="molecule type" value="Genomic_DNA"/>
</dbReference>
<dbReference type="InterPro" id="IPR004607">
    <property type="entry name" value="GART"/>
</dbReference>
<comment type="similarity">
    <text evidence="4">Belongs to the GART family.</text>
</comment>
<dbReference type="Pfam" id="PF00551">
    <property type="entry name" value="Formyl_trans_N"/>
    <property type="match status" value="1"/>
</dbReference>
<dbReference type="PANTHER" id="PTHR43369:SF2">
    <property type="entry name" value="PHOSPHORIBOSYLGLYCINAMIDE FORMYLTRANSFERASE"/>
    <property type="match status" value="1"/>
</dbReference>
<keyword evidence="3 4" id="KW-0658">Purine biosynthesis</keyword>
<comment type="caution">
    <text evidence="6">The sequence shown here is derived from an EMBL/GenBank/DDBJ whole genome shotgun (WGS) entry which is preliminary data.</text>
</comment>
<dbReference type="AlphaFoldDB" id="A0A7C3ZVK4"/>
<dbReference type="GO" id="GO:0006189">
    <property type="term" value="P:'de novo' IMP biosynthetic process"/>
    <property type="evidence" value="ECO:0007669"/>
    <property type="project" value="UniProtKB-UniRule"/>
</dbReference>
<dbReference type="SUPFAM" id="SSF53328">
    <property type="entry name" value="Formyltransferase"/>
    <property type="match status" value="1"/>
</dbReference>
<dbReference type="FunFam" id="3.40.50.170:FF:000008">
    <property type="entry name" value="Phosphoribosylglycinamide formyltransferase"/>
    <property type="match status" value="1"/>
</dbReference>
<accession>A0A7C3ZVK4</accession>
<keyword evidence="2 4" id="KW-0808">Transferase</keyword>
<dbReference type="NCBIfam" id="TIGR00639">
    <property type="entry name" value="PurN"/>
    <property type="match status" value="1"/>
</dbReference>
<evidence type="ECO:0000256" key="3">
    <source>
        <dbReference type="ARBA" id="ARBA00022755"/>
    </source>
</evidence>
<comment type="pathway">
    <text evidence="1 4">Purine metabolism; IMP biosynthesis via de novo pathway; N(2)-formyl-N(1)-(5-phospho-D-ribosyl)glycinamide from N(1)-(5-phospho-D-ribosyl)glycinamide (10-formyl THF route): step 1/1.</text>
</comment>
<gene>
    <name evidence="4" type="primary">purN</name>
    <name evidence="6" type="ORF">ENR15_04600</name>
</gene>
<name>A0A7C3ZVK4_9CYAN</name>